<dbReference type="Proteomes" id="UP000664109">
    <property type="component" value="Unassembled WGS sequence"/>
</dbReference>
<dbReference type="InterPro" id="IPR036010">
    <property type="entry name" value="2Fe-2S_ferredoxin-like_sf"/>
</dbReference>
<dbReference type="Pfam" id="PF13510">
    <property type="entry name" value="Fer2_4"/>
    <property type="match status" value="1"/>
</dbReference>
<dbReference type="InterPro" id="IPR042204">
    <property type="entry name" value="2Fe-2S-bd_N"/>
</dbReference>
<sequence length="97" mass="10388">MTPDPAWRPTRRRPGGTPVTVVVDGRPLPAAPGDTVAAVMMLAGASFRRDRDGGPRAPLCNLGACFECAATVDGRPLTRTCLTPVREGMTVETRERR</sequence>
<organism evidence="3 4">
    <name type="scientific">Streptomyces zhihengii</name>
    <dbReference type="NCBI Taxonomy" id="1818004"/>
    <lineage>
        <taxon>Bacteria</taxon>
        <taxon>Bacillati</taxon>
        <taxon>Actinomycetota</taxon>
        <taxon>Actinomycetes</taxon>
        <taxon>Kitasatosporales</taxon>
        <taxon>Streptomycetaceae</taxon>
        <taxon>Streptomyces</taxon>
    </lineage>
</organism>
<comment type="caution">
    <text evidence="3">The sequence shown here is derived from an EMBL/GenBank/DDBJ whole genome shotgun (WGS) entry which is preliminary data.</text>
</comment>
<evidence type="ECO:0000256" key="1">
    <source>
        <dbReference type="ARBA" id="ARBA00023002"/>
    </source>
</evidence>
<evidence type="ECO:0000256" key="2">
    <source>
        <dbReference type="SAM" id="MobiDB-lite"/>
    </source>
</evidence>
<evidence type="ECO:0000313" key="3">
    <source>
        <dbReference type="EMBL" id="MBM9618442.1"/>
    </source>
</evidence>
<accession>A0ABS2ULL8</accession>
<protein>
    <submittedName>
        <fullName evidence="3">(2Fe-2S)-binding protein</fullName>
    </submittedName>
</protein>
<evidence type="ECO:0000313" key="4">
    <source>
        <dbReference type="Proteomes" id="UP000664109"/>
    </source>
</evidence>
<reference evidence="3 4" key="1">
    <citation type="journal article" date="2016" name="Arch. Microbiol.">
        <title>Streptomyces zhihengii sp. nov., isolated from rhizospheric soil of Psammosilene tunicoides.</title>
        <authorList>
            <person name="Huang M.J."/>
            <person name="Fei J.J."/>
            <person name="Salam N."/>
            <person name="Kim C.J."/>
            <person name="Hozzein W.N."/>
            <person name="Xiao M."/>
            <person name="Huang H.Q."/>
            <person name="Li W.J."/>
        </authorList>
    </citation>
    <scope>NUCLEOTIDE SEQUENCE [LARGE SCALE GENOMIC DNA]</scope>
    <source>
        <strain evidence="3 4">YIM T102</strain>
    </source>
</reference>
<keyword evidence="4" id="KW-1185">Reference proteome</keyword>
<dbReference type="SUPFAM" id="SSF54292">
    <property type="entry name" value="2Fe-2S ferredoxin-like"/>
    <property type="match status" value="1"/>
</dbReference>
<dbReference type="Gene3D" id="3.10.20.440">
    <property type="entry name" value="2Fe-2S iron-sulphur cluster binding domain, sarcosine oxidase, alpha subunit, N-terminal domain"/>
    <property type="match status" value="1"/>
</dbReference>
<feature type="region of interest" description="Disordered" evidence="2">
    <location>
        <begin position="1"/>
        <end position="26"/>
    </location>
</feature>
<feature type="compositionally biased region" description="Low complexity" evidence="2">
    <location>
        <begin position="15"/>
        <end position="26"/>
    </location>
</feature>
<gene>
    <name evidence="3" type="ORF">JE024_06715</name>
</gene>
<proteinExistence type="predicted"/>
<keyword evidence="1" id="KW-0560">Oxidoreductase</keyword>
<dbReference type="EMBL" id="JAFEJA010000001">
    <property type="protein sequence ID" value="MBM9618442.1"/>
    <property type="molecule type" value="Genomic_DNA"/>
</dbReference>
<name>A0ABS2ULL8_9ACTN</name>
<dbReference type="RefSeq" id="WP_205372713.1">
    <property type="nucleotide sequence ID" value="NZ_JAFEJA010000001.1"/>
</dbReference>